<feature type="transmembrane region" description="Helical" evidence="6">
    <location>
        <begin position="21"/>
        <end position="40"/>
    </location>
</feature>
<dbReference type="GO" id="GO:0050909">
    <property type="term" value="P:sensory perception of taste"/>
    <property type="evidence" value="ECO:0007669"/>
    <property type="project" value="InterPro"/>
</dbReference>
<name>A0A8K0DAI2_IGNLU</name>
<dbReference type="OrthoDB" id="6759771at2759"/>
<feature type="transmembrane region" description="Helical" evidence="6">
    <location>
        <begin position="185"/>
        <end position="215"/>
    </location>
</feature>
<dbReference type="GO" id="GO:0005886">
    <property type="term" value="C:plasma membrane"/>
    <property type="evidence" value="ECO:0007669"/>
    <property type="project" value="UniProtKB-SubCell"/>
</dbReference>
<keyword evidence="6" id="KW-0807">Transducer</keyword>
<dbReference type="Pfam" id="PF08395">
    <property type="entry name" value="7tm_7"/>
    <property type="match status" value="1"/>
</dbReference>
<evidence type="ECO:0000256" key="2">
    <source>
        <dbReference type="ARBA" id="ARBA00022475"/>
    </source>
</evidence>
<comment type="caution">
    <text evidence="6">Lacks conserved residue(s) required for the propagation of feature annotation.</text>
</comment>
<feature type="transmembrane region" description="Helical" evidence="6">
    <location>
        <begin position="281"/>
        <end position="302"/>
    </location>
</feature>
<evidence type="ECO:0000256" key="5">
    <source>
        <dbReference type="ARBA" id="ARBA00023136"/>
    </source>
</evidence>
<accession>A0A8K0DAI2</accession>
<evidence type="ECO:0000256" key="4">
    <source>
        <dbReference type="ARBA" id="ARBA00022989"/>
    </source>
</evidence>
<comment type="subcellular location">
    <subcellularLocation>
        <location evidence="1 6">Cell membrane</location>
        <topology evidence="1 6">Multi-pass membrane protein</topology>
    </subcellularLocation>
</comment>
<dbReference type="AlphaFoldDB" id="A0A8K0DAI2"/>
<protein>
    <recommendedName>
        <fullName evidence="6">Gustatory receptor</fullName>
    </recommendedName>
</protein>
<keyword evidence="5 6" id="KW-0472">Membrane</keyword>
<dbReference type="InterPro" id="IPR013604">
    <property type="entry name" value="7TM_chemorcpt"/>
</dbReference>
<dbReference type="Proteomes" id="UP000801492">
    <property type="component" value="Unassembled WGS sequence"/>
</dbReference>
<feature type="transmembrane region" description="Helical" evidence="6">
    <location>
        <begin position="385"/>
        <end position="403"/>
    </location>
</feature>
<evidence type="ECO:0000256" key="1">
    <source>
        <dbReference type="ARBA" id="ARBA00004651"/>
    </source>
</evidence>
<organism evidence="7 8">
    <name type="scientific">Ignelater luminosus</name>
    <name type="common">Cucubano</name>
    <name type="synonym">Pyrophorus luminosus</name>
    <dbReference type="NCBI Taxonomy" id="2038154"/>
    <lineage>
        <taxon>Eukaryota</taxon>
        <taxon>Metazoa</taxon>
        <taxon>Ecdysozoa</taxon>
        <taxon>Arthropoda</taxon>
        <taxon>Hexapoda</taxon>
        <taxon>Insecta</taxon>
        <taxon>Pterygota</taxon>
        <taxon>Neoptera</taxon>
        <taxon>Endopterygota</taxon>
        <taxon>Coleoptera</taxon>
        <taxon>Polyphaga</taxon>
        <taxon>Elateriformia</taxon>
        <taxon>Elateroidea</taxon>
        <taxon>Elateridae</taxon>
        <taxon>Agrypninae</taxon>
        <taxon>Pyrophorini</taxon>
        <taxon>Ignelater</taxon>
    </lineage>
</organism>
<evidence type="ECO:0000313" key="7">
    <source>
        <dbReference type="EMBL" id="KAF2899422.1"/>
    </source>
</evidence>
<evidence type="ECO:0000256" key="3">
    <source>
        <dbReference type="ARBA" id="ARBA00022692"/>
    </source>
</evidence>
<gene>
    <name evidence="7" type="ORF">ILUMI_06753</name>
</gene>
<keyword evidence="8" id="KW-1185">Reference proteome</keyword>
<feature type="transmembrane region" description="Helical" evidence="6">
    <location>
        <begin position="154"/>
        <end position="173"/>
    </location>
</feature>
<comment type="caution">
    <text evidence="7">The sequence shown here is derived from an EMBL/GenBank/DDBJ whole genome shotgun (WGS) entry which is preliminary data.</text>
</comment>
<comment type="function">
    <text evidence="6">Gustatory receptor which mediates acceptance or avoidance behavior, depending on its substrates.</text>
</comment>
<dbReference type="EMBL" id="VTPC01002811">
    <property type="protein sequence ID" value="KAF2899422.1"/>
    <property type="molecule type" value="Genomic_DNA"/>
</dbReference>
<comment type="similarity">
    <text evidence="6">Belongs to the insect chemoreceptor superfamily. Gustatory receptor (GR) family.</text>
</comment>
<keyword evidence="6" id="KW-0675">Receptor</keyword>
<feature type="transmembrane region" description="Helical" evidence="6">
    <location>
        <begin position="92"/>
        <end position="112"/>
    </location>
</feature>
<keyword evidence="4 6" id="KW-1133">Transmembrane helix</keyword>
<proteinExistence type="inferred from homology"/>
<evidence type="ECO:0000313" key="8">
    <source>
        <dbReference type="Proteomes" id="UP000801492"/>
    </source>
</evidence>
<keyword evidence="3 6" id="KW-0812">Transmembrane</keyword>
<feature type="transmembrane region" description="Helical" evidence="6">
    <location>
        <begin position="60"/>
        <end position="80"/>
    </location>
</feature>
<reference evidence="7" key="1">
    <citation type="submission" date="2019-08" db="EMBL/GenBank/DDBJ databases">
        <title>The genome of the North American firefly Photinus pyralis.</title>
        <authorList>
            <consortium name="Photinus pyralis genome working group"/>
            <person name="Fallon T.R."/>
            <person name="Sander Lower S.E."/>
            <person name="Weng J.-K."/>
        </authorList>
    </citation>
    <scope>NUCLEOTIDE SEQUENCE</scope>
    <source>
        <strain evidence="7">TRF0915ILg1</strain>
        <tissue evidence="7">Whole body</tissue>
    </source>
</reference>
<feature type="transmembrane region" description="Helical" evidence="6">
    <location>
        <begin position="314"/>
        <end position="334"/>
    </location>
</feature>
<dbReference type="GO" id="GO:0007165">
    <property type="term" value="P:signal transduction"/>
    <property type="evidence" value="ECO:0007669"/>
    <property type="project" value="UniProtKB-KW"/>
</dbReference>
<keyword evidence="2 6" id="KW-1003">Cell membrane</keyword>
<evidence type="ECO:0000256" key="6">
    <source>
        <dbReference type="RuleBase" id="RU363108"/>
    </source>
</evidence>
<sequence length="409" mass="46924">MQRILPTYGHLSRRIHDCIACLLRPLLRMGSVCGISTLSIHCRHSDNLTSIARFDKSSKLLIISFVLSIPMLLGIIENLREILSFEGNTMRLLGLLVEILFSVGAATCWIFSLSKYKEKVIELNGLSAIIENRQFYGINTFLSTGTTKIFLRRIYLMISFIVLIDFNFILYCLDEEKDIEVHLLLLKVVMIAFCSYAQAAAILQCLLSTCLYVTLYQKCFFHIEKALDQRIIHQKRQICQKQQIAQVFPLEVTLQRLIRLYLGLTYNHRQLVVYMNPSFTIWWLVLMSILILCFYFLVIVYIRSEFGDPLLVSRSYGSVFGIIMYVATIERLNIMSQDILSFLFKYPISKLSRAEAAQVELLITTLNIQKPVLNASDIFTVGTRLLASISGTVVTYVLVALQFRASWTK</sequence>